<dbReference type="GO" id="GO:0006302">
    <property type="term" value="P:double-strand break repair"/>
    <property type="evidence" value="ECO:0007669"/>
    <property type="project" value="TreeGrafter"/>
</dbReference>
<dbReference type="HAMAP" id="MF_00201">
    <property type="entry name" value="RecO"/>
    <property type="match status" value="1"/>
</dbReference>
<dbReference type="AlphaFoldDB" id="A0A9W6GL03"/>
<dbReference type="Proteomes" id="UP001144471">
    <property type="component" value="Unassembled WGS sequence"/>
</dbReference>
<gene>
    <name evidence="4 6" type="primary">recO</name>
    <name evidence="6" type="ORF">PM10SUCC1_16660</name>
</gene>
<evidence type="ECO:0000313" key="7">
    <source>
        <dbReference type="Proteomes" id="UP001144471"/>
    </source>
</evidence>
<dbReference type="SUPFAM" id="SSF50249">
    <property type="entry name" value="Nucleic acid-binding proteins"/>
    <property type="match status" value="1"/>
</dbReference>
<comment type="similarity">
    <text evidence="4">Belongs to the RecO family.</text>
</comment>
<dbReference type="NCBIfam" id="TIGR00613">
    <property type="entry name" value="reco"/>
    <property type="match status" value="1"/>
</dbReference>
<name>A0A9W6GL03_9FUSO</name>
<reference evidence="6" key="1">
    <citation type="submission" date="2022-12" db="EMBL/GenBank/DDBJ databases">
        <title>Reference genome sequencing for broad-spectrum identification of bacterial and archaeal isolates by mass spectrometry.</title>
        <authorList>
            <person name="Sekiguchi Y."/>
            <person name="Tourlousse D.M."/>
        </authorList>
    </citation>
    <scope>NUCLEOTIDE SEQUENCE</scope>
    <source>
        <strain evidence="6">10succ1</strain>
    </source>
</reference>
<evidence type="ECO:0000256" key="3">
    <source>
        <dbReference type="ARBA" id="ARBA00023204"/>
    </source>
</evidence>
<proteinExistence type="inferred from homology"/>
<dbReference type="Gene3D" id="2.40.50.140">
    <property type="entry name" value="Nucleic acid-binding proteins"/>
    <property type="match status" value="1"/>
</dbReference>
<dbReference type="GO" id="GO:0006310">
    <property type="term" value="P:DNA recombination"/>
    <property type="evidence" value="ECO:0007669"/>
    <property type="project" value="UniProtKB-UniRule"/>
</dbReference>
<evidence type="ECO:0000256" key="1">
    <source>
        <dbReference type="ARBA" id="ARBA00022763"/>
    </source>
</evidence>
<dbReference type="PANTHER" id="PTHR33991:SF1">
    <property type="entry name" value="DNA REPAIR PROTEIN RECO"/>
    <property type="match status" value="1"/>
</dbReference>
<sequence length="240" mass="28154">MKFLSTDGIVINKRDTGEADRYLTLFTPRYGKVNLYIKGIRKSKKRDRSAADVLSLSKFIFYKKNDNLVVSTFDLKDPFLGIRSDMEKINIAMYLFSVLNFTLVENQRSSYLYNIFHKTLKYLEESQESSKKYLLICFFLTKIIDEEGIKFQLNEGKYFDLEKSRFFAERTSSSWEVGEDEREILEILVVGGKGKKISVNKLDKIIRVINILEKYINYHLHTNLNFKHFLGEDIKDAKDS</sequence>
<dbReference type="PANTHER" id="PTHR33991">
    <property type="entry name" value="DNA REPAIR PROTEIN RECO"/>
    <property type="match status" value="1"/>
</dbReference>
<evidence type="ECO:0000259" key="5">
    <source>
        <dbReference type="Pfam" id="PF11967"/>
    </source>
</evidence>
<protein>
    <recommendedName>
        <fullName evidence="4">DNA repair protein RecO</fullName>
    </recommendedName>
    <alternativeName>
        <fullName evidence="4">Recombination protein O</fullName>
    </alternativeName>
</protein>
<dbReference type="Pfam" id="PF11967">
    <property type="entry name" value="RecO_N"/>
    <property type="match status" value="1"/>
</dbReference>
<evidence type="ECO:0000256" key="4">
    <source>
        <dbReference type="HAMAP-Rule" id="MF_00201"/>
    </source>
</evidence>
<dbReference type="SUPFAM" id="SSF57863">
    <property type="entry name" value="ArfGap/RecO-like zinc finger"/>
    <property type="match status" value="1"/>
</dbReference>
<dbReference type="EMBL" id="BSDY01000006">
    <property type="protein sequence ID" value="GLI56152.1"/>
    <property type="molecule type" value="Genomic_DNA"/>
</dbReference>
<dbReference type="InterPro" id="IPR037278">
    <property type="entry name" value="ARFGAP/RecO"/>
</dbReference>
<evidence type="ECO:0000256" key="2">
    <source>
        <dbReference type="ARBA" id="ARBA00023172"/>
    </source>
</evidence>
<keyword evidence="1 4" id="KW-0227">DNA damage</keyword>
<comment type="caution">
    <text evidence="6">The sequence shown here is derived from an EMBL/GenBank/DDBJ whole genome shotgun (WGS) entry which is preliminary data.</text>
</comment>
<dbReference type="InterPro" id="IPR012340">
    <property type="entry name" value="NA-bd_OB-fold"/>
</dbReference>
<feature type="domain" description="DNA replication/recombination mediator RecO N-terminal" evidence="5">
    <location>
        <begin position="1"/>
        <end position="68"/>
    </location>
</feature>
<evidence type="ECO:0000313" key="6">
    <source>
        <dbReference type="EMBL" id="GLI56152.1"/>
    </source>
</evidence>
<keyword evidence="3 4" id="KW-0234">DNA repair</keyword>
<dbReference type="GO" id="GO:0043590">
    <property type="term" value="C:bacterial nucleoid"/>
    <property type="evidence" value="ECO:0007669"/>
    <property type="project" value="TreeGrafter"/>
</dbReference>
<accession>A0A9W6GL03</accession>
<dbReference type="RefSeq" id="WP_281835091.1">
    <property type="nucleotide sequence ID" value="NZ_BSDY01000006.1"/>
</dbReference>
<comment type="function">
    <text evidence="4">Involved in DNA repair and RecF pathway recombination.</text>
</comment>
<dbReference type="InterPro" id="IPR003717">
    <property type="entry name" value="RecO"/>
</dbReference>
<dbReference type="InterPro" id="IPR022572">
    <property type="entry name" value="DNA_rep/recomb_RecO_N"/>
</dbReference>
<keyword evidence="7" id="KW-1185">Reference proteome</keyword>
<organism evidence="6 7">
    <name type="scientific">Propionigenium maris DSM 9537</name>
    <dbReference type="NCBI Taxonomy" id="1123000"/>
    <lineage>
        <taxon>Bacteria</taxon>
        <taxon>Fusobacteriati</taxon>
        <taxon>Fusobacteriota</taxon>
        <taxon>Fusobacteriia</taxon>
        <taxon>Fusobacteriales</taxon>
        <taxon>Fusobacteriaceae</taxon>
        <taxon>Propionigenium</taxon>
    </lineage>
</organism>
<keyword evidence="2 4" id="KW-0233">DNA recombination</keyword>